<evidence type="ECO:0000256" key="7">
    <source>
        <dbReference type="ARBA" id="ARBA00023224"/>
    </source>
</evidence>
<protein>
    <recommendedName>
        <fullName evidence="8">Gustatory receptor</fullName>
    </recommendedName>
</protein>
<dbReference type="GeneID" id="118466838"/>
<evidence type="ECO:0000256" key="4">
    <source>
        <dbReference type="ARBA" id="ARBA00022989"/>
    </source>
</evidence>
<dbReference type="PANTHER" id="PTHR21143">
    <property type="entry name" value="INVERTEBRATE GUSTATORY RECEPTOR"/>
    <property type="match status" value="1"/>
</dbReference>
<dbReference type="GO" id="GO:0043025">
    <property type="term" value="C:neuronal cell body"/>
    <property type="evidence" value="ECO:0007669"/>
    <property type="project" value="TreeGrafter"/>
</dbReference>
<reference evidence="9" key="2">
    <citation type="submission" date="2022-08" db="UniProtKB">
        <authorList>
            <consortium name="EnsemblMetazoa"/>
        </authorList>
    </citation>
    <scope>IDENTIFICATION</scope>
    <source>
        <strain evidence="9">STECLA/ALBI9_A</strain>
    </source>
</reference>
<proteinExistence type="inferred from homology"/>
<dbReference type="VEuPathDB" id="VectorBase:AALB005189"/>
<dbReference type="RefSeq" id="XP_035792542.1">
    <property type="nucleotide sequence ID" value="XM_035936649.1"/>
</dbReference>
<keyword evidence="7 8" id="KW-0807">Transducer</keyword>
<dbReference type="GO" id="GO:0008049">
    <property type="term" value="P:male courtship behavior"/>
    <property type="evidence" value="ECO:0007669"/>
    <property type="project" value="TreeGrafter"/>
</dbReference>
<dbReference type="InterPro" id="IPR013604">
    <property type="entry name" value="7TM_chemorcpt"/>
</dbReference>
<comment type="similarity">
    <text evidence="8">Belongs to the insect chemoreceptor superfamily. Gustatory receptor (GR) family.</text>
</comment>
<dbReference type="GO" id="GO:0050909">
    <property type="term" value="P:sensory perception of taste"/>
    <property type="evidence" value="ECO:0007669"/>
    <property type="project" value="InterPro"/>
</dbReference>
<evidence type="ECO:0000256" key="5">
    <source>
        <dbReference type="ARBA" id="ARBA00023136"/>
    </source>
</evidence>
<dbReference type="GO" id="GO:0007635">
    <property type="term" value="P:chemosensory behavior"/>
    <property type="evidence" value="ECO:0007669"/>
    <property type="project" value="TreeGrafter"/>
</dbReference>
<name>A0A182FF97_ANOAL</name>
<feature type="transmembrane region" description="Helical" evidence="8">
    <location>
        <begin position="74"/>
        <end position="92"/>
    </location>
</feature>
<comment type="subcellular location">
    <subcellularLocation>
        <location evidence="1 8">Cell membrane</location>
        <topology evidence="1 8">Multi-pass membrane protein</topology>
    </subcellularLocation>
</comment>
<keyword evidence="3 8" id="KW-0812">Transmembrane</keyword>
<dbReference type="GO" id="GO:0005886">
    <property type="term" value="C:plasma membrane"/>
    <property type="evidence" value="ECO:0007669"/>
    <property type="project" value="UniProtKB-SubCell"/>
</dbReference>
<keyword evidence="10" id="KW-1185">Reference proteome</keyword>
<evidence type="ECO:0000313" key="10">
    <source>
        <dbReference type="Proteomes" id="UP000069272"/>
    </source>
</evidence>
<dbReference type="PANTHER" id="PTHR21143:SF104">
    <property type="entry name" value="GUSTATORY RECEPTOR 8A-RELATED"/>
    <property type="match status" value="1"/>
</dbReference>
<dbReference type="STRING" id="7167.A0A182FF97"/>
<dbReference type="KEGG" id="aali:118466838"/>
<comment type="function">
    <text evidence="8">Gustatory receptor which mediates acceptance or avoidance behavior, depending on its substrates.</text>
</comment>
<dbReference type="AlphaFoldDB" id="A0A182FF97"/>
<evidence type="ECO:0000256" key="3">
    <source>
        <dbReference type="ARBA" id="ARBA00022692"/>
    </source>
</evidence>
<dbReference type="OrthoDB" id="6366728at2759"/>
<dbReference type="Proteomes" id="UP000069272">
    <property type="component" value="Chromosome 3L"/>
</dbReference>
<evidence type="ECO:0000256" key="8">
    <source>
        <dbReference type="RuleBase" id="RU363108"/>
    </source>
</evidence>
<dbReference type="GO" id="GO:0030425">
    <property type="term" value="C:dendrite"/>
    <property type="evidence" value="ECO:0007669"/>
    <property type="project" value="TreeGrafter"/>
</dbReference>
<organism evidence="9 10">
    <name type="scientific">Anopheles albimanus</name>
    <name type="common">New world malaria mosquito</name>
    <dbReference type="NCBI Taxonomy" id="7167"/>
    <lineage>
        <taxon>Eukaryota</taxon>
        <taxon>Metazoa</taxon>
        <taxon>Ecdysozoa</taxon>
        <taxon>Arthropoda</taxon>
        <taxon>Hexapoda</taxon>
        <taxon>Insecta</taxon>
        <taxon>Pterygota</taxon>
        <taxon>Neoptera</taxon>
        <taxon>Endopterygota</taxon>
        <taxon>Diptera</taxon>
        <taxon>Nematocera</taxon>
        <taxon>Culicoidea</taxon>
        <taxon>Culicidae</taxon>
        <taxon>Anophelinae</taxon>
        <taxon>Anopheles</taxon>
    </lineage>
</organism>
<feature type="transmembrane region" description="Helical" evidence="8">
    <location>
        <begin position="273"/>
        <end position="297"/>
    </location>
</feature>
<keyword evidence="2 8" id="KW-1003">Cell membrane</keyword>
<dbReference type="GO" id="GO:0007165">
    <property type="term" value="P:signal transduction"/>
    <property type="evidence" value="ECO:0007669"/>
    <property type="project" value="UniProtKB-KW"/>
</dbReference>
<dbReference type="GO" id="GO:0030424">
    <property type="term" value="C:axon"/>
    <property type="evidence" value="ECO:0007669"/>
    <property type="project" value="TreeGrafter"/>
</dbReference>
<feature type="transmembrane region" description="Helical" evidence="8">
    <location>
        <begin position="42"/>
        <end position="62"/>
    </location>
</feature>
<feature type="transmembrane region" description="Helical" evidence="8">
    <location>
        <begin position="309"/>
        <end position="334"/>
    </location>
</feature>
<dbReference type="VEuPathDB" id="VectorBase:AALB20_035152"/>
<reference evidence="9 10" key="1">
    <citation type="journal article" date="2017" name="G3 (Bethesda)">
        <title>The Physical Genome Mapping of Anopheles albimanus Corrected Scaffold Misassemblies and Identified Interarm Rearrangements in Genus Anopheles.</title>
        <authorList>
            <person name="Artemov G.N."/>
            <person name="Peery A.N."/>
            <person name="Jiang X."/>
            <person name="Tu Z."/>
            <person name="Stegniy V.N."/>
            <person name="Sharakhova M.V."/>
            <person name="Sharakhov I.V."/>
        </authorList>
    </citation>
    <scope>NUCLEOTIDE SEQUENCE [LARGE SCALE GENOMIC DNA]</scope>
    <source>
        <strain evidence="9 10">ALBI9_A</strain>
    </source>
</reference>
<sequence>MKSKISVHSITSIIELNFKFYRLVGLAPFELTATRVRLSKPLCCVIGGFVTLYWTTMVSSVATSNHGNDRISRISNYFQLFSNAIMLTAILLSPTLKLRNFAELTRALNKLEQDLSKHAIFCDYRAMTRWNVGVIGATLVLLLLTTAFDCYVTVWRGSIRFDYWLITIIPQFVNVLAVTQAILLLLYINERFRMLNRLLQDEQHPVSGFKRFDRSGLLGSASTRMPTKKLGLHIIEVHGCSLNEGSEKGFLQLPTLLYHYNDLFEICKLIDRYFGLLFLLTFTLIFIVTTIQLYHSYTILYWFTGENGFTIWSLLVCLNTIVINLGVLLTIVLLCEMISNKTNQASDLVADMQLRGSRHMSSEEVIKQTMPFQALNKMFKFSAMGFFLIDCNMLCGMIGAITTYLVIYIQFYILYADEVKKSTFVSRSDA</sequence>
<keyword evidence="6 8" id="KW-0675">Receptor</keyword>
<keyword evidence="4 8" id="KW-1133">Transmembrane helix</keyword>
<feature type="transmembrane region" description="Helical" evidence="8">
    <location>
        <begin position="386"/>
        <end position="413"/>
    </location>
</feature>
<evidence type="ECO:0000313" key="9">
    <source>
        <dbReference type="EnsemblMetazoa" id="AALB005189-PA"/>
    </source>
</evidence>
<accession>A0A182FF97</accession>
<evidence type="ECO:0000256" key="6">
    <source>
        <dbReference type="ARBA" id="ARBA00023170"/>
    </source>
</evidence>
<evidence type="ECO:0000256" key="2">
    <source>
        <dbReference type="ARBA" id="ARBA00022475"/>
    </source>
</evidence>
<feature type="transmembrane region" description="Helical" evidence="8">
    <location>
        <begin position="134"/>
        <end position="157"/>
    </location>
</feature>
<keyword evidence="5 8" id="KW-0472">Membrane</keyword>
<dbReference type="EnsemblMetazoa" id="AALB005189-RA">
    <property type="protein sequence ID" value="AALB005189-PA"/>
    <property type="gene ID" value="AALB005189"/>
</dbReference>
<feature type="transmembrane region" description="Helical" evidence="8">
    <location>
        <begin position="163"/>
        <end position="188"/>
    </location>
</feature>
<evidence type="ECO:0000256" key="1">
    <source>
        <dbReference type="ARBA" id="ARBA00004651"/>
    </source>
</evidence>
<dbReference type="Pfam" id="PF08395">
    <property type="entry name" value="7tm_7"/>
    <property type="match status" value="1"/>
</dbReference>